<dbReference type="EMBL" id="NPIC01000011">
    <property type="protein sequence ID" value="RDL31804.1"/>
    <property type="molecule type" value="Genomic_DNA"/>
</dbReference>
<dbReference type="OrthoDB" id="3544328at2759"/>
<evidence type="ECO:0000313" key="1">
    <source>
        <dbReference type="EMBL" id="RDL31804.1"/>
    </source>
</evidence>
<dbReference type="Proteomes" id="UP000254866">
    <property type="component" value="Unassembled WGS sequence"/>
</dbReference>
<evidence type="ECO:0000313" key="2">
    <source>
        <dbReference type="Proteomes" id="UP000254866"/>
    </source>
</evidence>
<evidence type="ECO:0008006" key="3">
    <source>
        <dbReference type="Google" id="ProtNLM"/>
    </source>
</evidence>
<dbReference type="GeneID" id="43602055"/>
<dbReference type="AlphaFoldDB" id="A0A370TC35"/>
<dbReference type="RefSeq" id="XP_031865736.1">
    <property type="nucleotide sequence ID" value="XM_032017829.1"/>
</dbReference>
<gene>
    <name evidence="1" type="ORF">BP5553_09206</name>
</gene>
<sequence>MAMSHTLHSTIVLTDRIDTKWTRLFSEGYVVASKRWTKRAYEALDDPEVDGVLDTTIVMSNQMKQHGQFPTLDKIDKVFACNVGDYIDLPKIVVVGDQYSGKSSVFGRPYRLTL</sequence>
<protein>
    <recommendedName>
        <fullName evidence="3">P-loop containing nucleoside triphosphate hydrolase</fullName>
    </recommendedName>
</protein>
<keyword evidence="2" id="KW-1185">Reference proteome</keyword>
<proteinExistence type="predicted"/>
<dbReference type="Gene3D" id="3.40.50.300">
    <property type="entry name" value="P-loop containing nucleotide triphosphate hydrolases"/>
    <property type="match status" value="1"/>
</dbReference>
<dbReference type="InterPro" id="IPR027417">
    <property type="entry name" value="P-loop_NTPase"/>
</dbReference>
<comment type="caution">
    <text evidence="1">The sequence shown here is derived from an EMBL/GenBank/DDBJ whole genome shotgun (WGS) entry which is preliminary data.</text>
</comment>
<name>A0A370TC35_9HELO</name>
<dbReference type="SUPFAM" id="SSF52540">
    <property type="entry name" value="P-loop containing nucleoside triphosphate hydrolases"/>
    <property type="match status" value="1"/>
</dbReference>
<organism evidence="1 2">
    <name type="scientific">Venustampulla echinocandica</name>
    <dbReference type="NCBI Taxonomy" id="2656787"/>
    <lineage>
        <taxon>Eukaryota</taxon>
        <taxon>Fungi</taxon>
        <taxon>Dikarya</taxon>
        <taxon>Ascomycota</taxon>
        <taxon>Pezizomycotina</taxon>
        <taxon>Leotiomycetes</taxon>
        <taxon>Helotiales</taxon>
        <taxon>Pleuroascaceae</taxon>
        <taxon>Venustampulla</taxon>
    </lineage>
</organism>
<accession>A0A370TC35</accession>
<reference evidence="1 2" key="1">
    <citation type="journal article" date="2018" name="IMA Fungus">
        <title>IMA Genome-F 9: Draft genome sequence of Annulohypoxylon stygium, Aspergillus mulundensis, Berkeleyomyces basicola (syn. Thielaviopsis basicola), Ceratocystis smalleyi, two Cercospora beticola strains, Coleophoma cylindrospora, Fusarium fracticaudum, Phialophora cf. hyalina, and Morchella septimelata.</title>
        <authorList>
            <person name="Wingfield B.D."/>
            <person name="Bills G.F."/>
            <person name="Dong Y."/>
            <person name="Huang W."/>
            <person name="Nel W.J."/>
            <person name="Swalarsk-Parry B.S."/>
            <person name="Vaghefi N."/>
            <person name="Wilken P.M."/>
            <person name="An Z."/>
            <person name="de Beer Z.W."/>
            <person name="De Vos L."/>
            <person name="Chen L."/>
            <person name="Duong T.A."/>
            <person name="Gao Y."/>
            <person name="Hammerbacher A."/>
            <person name="Kikkert J.R."/>
            <person name="Li Y."/>
            <person name="Li H."/>
            <person name="Li K."/>
            <person name="Li Q."/>
            <person name="Liu X."/>
            <person name="Ma X."/>
            <person name="Naidoo K."/>
            <person name="Pethybridge S.J."/>
            <person name="Sun J."/>
            <person name="Steenkamp E.T."/>
            <person name="van der Nest M.A."/>
            <person name="van Wyk S."/>
            <person name="Wingfield M.J."/>
            <person name="Xiong C."/>
            <person name="Yue Q."/>
            <person name="Zhang X."/>
        </authorList>
    </citation>
    <scope>NUCLEOTIDE SEQUENCE [LARGE SCALE GENOMIC DNA]</scope>
    <source>
        <strain evidence="1 2">BP 5553</strain>
    </source>
</reference>